<evidence type="ECO:0000313" key="3">
    <source>
        <dbReference type="Proteomes" id="UP001236415"/>
    </source>
</evidence>
<keyword evidence="1" id="KW-0812">Transmembrane</keyword>
<dbReference type="RefSeq" id="WP_285742685.1">
    <property type="nucleotide sequence ID" value="NZ_CP127162.1"/>
</dbReference>
<keyword evidence="1" id="KW-1133">Transmembrane helix</keyword>
<evidence type="ECO:0000256" key="1">
    <source>
        <dbReference type="SAM" id="Phobius"/>
    </source>
</evidence>
<reference evidence="2 3" key="1">
    <citation type="submission" date="2023-06" db="EMBL/GenBank/DDBJ databases">
        <title>Paenibacillus polygonum sp. nov., an endophytic bacterium, isolated from Polygonum lapathifolium L. in Nanji Wetland National Nature Reserve, South of Poyang Lake, Jiangxi Province, China.</title>
        <authorList>
            <person name="Yu Z."/>
        </authorList>
    </citation>
    <scope>NUCLEOTIDE SEQUENCE [LARGE SCALE GENOMIC DNA]</scope>
    <source>
        <strain evidence="2 3">C31</strain>
    </source>
</reference>
<accession>A0ABY8X349</accession>
<proteinExistence type="predicted"/>
<organism evidence="2 3">
    <name type="scientific">Paenibacillus polygoni</name>
    <dbReference type="NCBI Taxonomy" id="3050112"/>
    <lineage>
        <taxon>Bacteria</taxon>
        <taxon>Bacillati</taxon>
        <taxon>Bacillota</taxon>
        <taxon>Bacilli</taxon>
        <taxon>Bacillales</taxon>
        <taxon>Paenibacillaceae</taxon>
        <taxon>Paenibacillus</taxon>
    </lineage>
</organism>
<evidence type="ECO:0000313" key="2">
    <source>
        <dbReference type="EMBL" id="WIV17876.1"/>
    </source>
</evidence>
<keyword evidence="1" id="KW-0472">Membrane</keyword>
<dbReference type="Proteomes" id="UP001236415">
    <property type="component" value="Chromosome"/>
</dbReference>
<protein>
    <recommendedName>
        <fullName evidence="4">Transcriptional regulator</fullName>
    </recommendedName>
</protein>
<dbReference type="EMBL" id="CP127162">
    <property type="protein sequence ID" value="WIV17876.1"/>
    <property type="molecule type" value="Genomic_DNA"/>
</dbReference>
<gene>
    <name evidence="2" type="ORF">QPK24_15840</name>
</gene>
<sequence>MGNSKAWILWTLICLGLFSTILYIYSFSVYHSGLDLGFLIFGVLPLSMGLYEQSRMKKTKNRRMEKQLFMFAMEQDQLLTISEIVLYTEMDQKMAEQVLEELRKKGLVKIKVADNGVWVYEFEPLLTKEQKLSAERV</sequence>
<name>A0ABY8X349_9BACL</name>
<keyword evidence="3" id="KW-1185">Reference proteome</keyword>
<feature type="transmembrane region" description="Helical" evidence="1">
    <location>
        <begin position="7"/>
        <end position="30"/>
    </location>
</feature>
<evidence type="ECO:0008006" key="4">
    <source>
        <dbReference type="Google" id="ProtNLM"/>
    </source>
</evidence>
<feature type="transmembrane region" description="Helical" evidence="1">
    <location>
        <begin position="36"/>
        <end position="54"/>
    </location>
</feature>